<organism evidence="4 5">
    <name type="scientific">Hymenobacter nivis</name>
    <dbReference type="NCBI Taxonomy" id="1850093"/>
    <lineage>
        <taxon>Bacteria</taxon>
        <taxon>Pseudomonadati</taxon>
        <taxon>Bacteroidota</taxon>
        <taxon>Cytophagia</taxon>
        <taxon>Cytophagales</taxon>
        <taxon>Hymenobacteraceae</taxon>
        <taxon>Hymenobacter</taxon>
    </lineage>
</organism>
<feature type="chain" id="PRO_5021348216" evidence="2">
    <location>
        <begin position="19"/>
        <end position="397"/>
    </location>
</feature>
<feature type="region of interest" description="Disordered" evidence="1">
    <location>
        <begin position="368"/>
        <end position="397"/>
    </location>
</feature>
<dbReference type="InterPro" id="IPR036249">
    <property type="entry name" value="Thioredoxin-like_sf"/>
</dbReference>
<dbReference type="InterPro" id="IPR013766">
    <property type="entry name" value="Thioredoxin_domain"/>
</dbReference>
<dbReference type="OrthoDB" id="645813at2"/>
<dbReference type="SUPFAM" id="SSF52833">
    <property type="entry name" value="Thioredoxin-like"/>
    <property type="match status" value="1"/>
</dbReference>
<gene>
    <name evidence="4" type="ORF">EAH73_02430</name>
</gene>
<dbReference type="Proteomes" id="UP000317646">
    <property type="component" value="Unassembled WGS sequence"/>
</dbReference>
<dbReference type="InterPro" id="IPR012336">
    <property type="entry name" value="Thioredoxin-like_fold"/>
</dbReference>
<evidence type="ECO:0000256" key="2">
    <source>
        <dbReference type="SAM" id="SignalP"/>
    </source>
</evidence>
<keyword evidence="5" id="KW-1185">Reference proteome</keyword>
<evidence type="ECO:0000259" key="3">
    <source>
        <dbReference type="PROSITE" id="PS51352"/>
    </source>
</evidence>
<name>A0A502HFU4_9BACT</name>
<accession>A0A502HFU4</accession>
<reference evidence="4 5" key="1">
    <citation type="journal article" date="2019" name="Environ. Microbiol.">
        <title>Species interactions and distinct microbial communities in high Arctic permafrost affected cryosols are associated with the CH4 and CO2 gas fluxes.</title>
        <authorList>
            <person name="Altshuler I."/>
            <person name="Hamel J."/>
            <person name="Turney S."/>
            <person name="Magnuson E."/>
            <person name="Levesque R."/>
            <person name="Greer C."/>
            <person name="Whyte L.G."/>
        </authorList>
    </citation>
    <scope>NUCLEOTIDE SEQUENCE [LARGE SCALE GENOMIC DNA]</scope>
    <source>
        <strain evidence="4 5">S9.2P</strain>
    </source>
</reference>
<feature type="signal peptide" evidence="2">
    <location>
        <begin position="1"/>
        <end position="18"/>
    </location>
</feature>
<dbReference type="EMBL" id="RCYZ01000001">
    <property type="protein sequence ID" value="TPG72118.1"/>
    <property type="molecule type" value="Genomic_DNA"/>
</dbReference>
<sequence>MRHAFTVILSLGSALAQAQSGPIAFAGGSWADAQATARQAHKGIFLYAASPSCHWCKPMEKDVFTDPAVSQYYTATFVSYKINVDEGEGKALAERYEVRSMPTYLYFSPEGKLLHMSGNYKSPTAFLQDGKDAFDPNKAFFTLKERYEAGDRSAPFLYVFGTSPALSQQEALYDQVSADYLKSQTAAELASKKNLDYLFELGTSFYAPTTQYFLAHQPAFVAQFGQVEVSAKRRLIIGNKAAELGLKNDLSGLDRLQQIIVRLMPTEAMQLKGLAHIRYLLGEPKRDWPAYTNAVLAYGKKYASQDNFTLREAGVYLAFFVKDKVLLTKGDEIIRQALAASRSYDNLCTRAKLLHKLGRDREATRAAQEAAALAAKDKQNPEEATELLAEINQKKAG</sequence>
<evidence type="ECO:0000256" key="1">
    <source>
        <dbReference type="SAM" id="MobiDB-lite"/>
    </source>
</evidence>
<proteinExistence type="predicted"/>
<dbReference type="PROSITE" id="PS51352">
    <property type="entry name" value="THIOREDOXIN_2"/>
    <property type="match status" value="1"/>
</dbReference>
<dbReference type="RefSeq" id="WP_140464858.1">
    <property type="nucleotide sequence ID" value="NZ_RCYZ01000001.1"/>
</dbReference>
<comment type="caution">
    <text evidence="4">The sequence shown here is derived from an EMBL/GenBank/DDBJ whole genome shotgun (WGS) entry which is preliminary data.</text>
</comment>
<protein>
    <submittedName>
        <fullName evidence="4">DUF255 domain-containing protein</fullName>
    </submittedName>
</protein>
<evidence type="ECO:0000313" key="5">
    <source>
        <dbReference type="Proteomes" id="UP000317646"/>
    </source>
</evidence>
<keyword evidence="2" id="KW-0732">Signal</keyword>
<dbReference type="Gene3D" id="3.40.30.10">
    <property type="entry name" value="Glutaredoxin"/>
    <property type="match status" value="1"/>
</dbReference>
<evidence type="ECO:0000313" key="4">
    <source>
        <dbReference type="EMBL" id="TPG72118.1"/>
    </source>
</evidence>
<feature type="domain" description="Thioredoxin" evidence="3">
    <location>
        <begin position="9"/>
        <end position="139"/>
    </location>
</feature>
<dbReference type="AlphaFoldDB" id="A0A502HFU4"/>
<dbReference type="Pfam" id="PF13098">
    <property type="entry name" value="Thioredoxin_2"/>
    <property type="match status" value="1"/>
</dbReference>